<name>A0A3A4K0X1_9NOCA</name>
<organism evidence="1 2">
    <name type="scientific">Nocardia panacis</name>
    <dbReference type="NCBI Taxonomy" id="2340916"/>
    <lineage>
        <taxon>Bacteria</taxon>
        <taxon>Bacillati</taxon>
        <taxon>Actinomycetota</taxon>
        <taxon>Actinomycetes</taxon>
        <taxon>Mycobacteriales</taxon>
        <taxon>Nocardiaceae</taxon>
        <taxon>Nocardia</taxon>
    </lineage>
</organism>
<dbReference type="NCBIfam" id="NF010703">
    <property type="entry name" value="PRK14103.1"/>
    <property type="match status" value="1"/>
</dbReference>
<comment type="caution">
    <text evidence="1">The sequence shown here is derived from an EMBL/GenBank/DDBJ whole genome shotgun (WGS) entry which is preliminary data.</text>
</comment>
<dbReference type="SUPFAM" id="SSF53335">
    <property type="entry name" value="S-adenosyl-L-methionine-dependent methyltransferases"/>
    <property type="match status" value="1"/>
</dbReference>
<protein>
    <submittedName>
        <fullName evidence="1">Trans-aconitate 2-methyltransferase</fullName>
        <ecNumber evidence="1">2.1.1.144</ecNumber>
    </submittedName>
</protein>
<dbReference type="OrthoDB" id="9795085at2"/>
<keyword evidence="1" id="KW-0808">Transferase</keyword>
<dbReference type="InterPro" id="IPR029063">
    <property type="entry name" value="SAM-dependent_MTases_sf"/>
</dbReference>
<dbReference type="GO" id="GO:0030798">
    <property type="term" value="F:trans-aconitate 2-methyltransferase activity"/>
    <property type="evidence" value="ECO:0007669"/>
    <property type="project" value="UniProtKB-EC"/>
</dbReference>
<dbReference type="Proteomes" id="UP000266677">
    <property type="component" value="Unassembled WGS sequence"/>
</dbReference>
<sequence>MWDPKQYLAFDDERARPFFDLVRRVGAASPRRVVDLGCGPGNLTRTLGDRWPGAALSALDSSAEMVSAALANGIDAAVGDVRDWRPEADTDVVVCNAVLQWVPGHAELLVDWVKWLQAGAWLAWQVPGNFDAPSHVAIRELAGMAQWRELLGSSGILEPRAVLDPAGYAELLAGVGCAVDAWETTYLQRLSGTDPVLEWVTGTALRPVRAALDDARWAEFRAQLAPMLRDAYPVRADGATWLPFRRVFCVARVA</sequence>
<dbReference type="Gene3D" id="1.10.150.290">
    <property type="entry name" value="S-adenosyl-L-methionine-dependent methyltransferases"/>
    <property type="match status" value="1"/>
</dbReference>
<dbReference type="GO" id="GO:0032259">
    <property type="term" value="P:methylation"/>
    <property type="evidence" value="ECO:0007669"/>
    <property type="project" value="UniProtKB-KW"/>
</dbReference>
<keyword evidence="2" id="KW-1185">Reference proteome</keyword>
<proteinExistence type="predicted"/>
<dbReference type="InterPro" id="IPR023149">
    <property type="entry name" value="Trans_acon_MeTrfase_C"/>
</dbReference>
<accession>A0A3A4K0X1</accession>
<evidence type="ECO:0000313" key="1">
    <source>
        <dbReference type="EMBL" id="RJO70963.1"/>
    </source>
</evidence>
<dbReference type="Pfam" id="PF13489">
    <property type="entry name" value="Methyltransf_23"/>
    <property type="match status" value="1"/>
</dbReference>
<dbReference type="RefSeq" id="WP_120044020.1">
    <property type="nucleotide sequence ID" value="NZ_QZFU01000036.1"/>
</dbReference>
<dbReference type="EC" id="2.1.1.144" evidence="1"/>
<dbReference type="EMBL" id="QZFU01000036">
    <property type="protein sequence ID" value="RJO70963.1"/>
    <property type="molecule type" value="Genomic_DNA"/>
</dbReference>
<dbReference type="PANTHER" id="PTHR43861">
    <property type="entry name" value="TRANS-ACONITATE 2-METHYLTRANSFERASE-RELATED"/>
    <property type="match status" value="1"/>
</dbReference>
<dbReference type="AlphaFoldDB" id="A0A3A4K0X1"/>
<dbReference type="CDD" id="cd02440">
    <property type="entry name" value="AdoMet_MTases"/>
    <property type="match status" value="1"/>
</dbReference>
<dbReference type="Gene3D" id="3.40.50.150">
    <property type="entry name" value="Vaccinia Virus protein VP39"/>
    <property type="match status" value="1"/>
</dbReference>
<keyword evidence="1" id="KW-0489">Methyltransferase</keyword>
<dbReference type="PANTHER" id="PTHR43861:SF1">
    <property type="entry name" value="TRANS-ACONITATE 2-METHYLTRANSFERASE"/>
    <property type="match status" value="1"/>
</dbReference>
<reference evidence="1 2" key="1">
    <citation type="submission" date="2018-09" db="EMBL/GenBank/DDBJ databases">
        <title>YIM PH21274 draft genome.</title>
        <authorList>
            <person name="Miao C."/>
        </authorList>
    </citation>
    <scope>NUCLEOTIDE SEQUENCE [LARGE SCALE GENOMIC DNA]</scope>
    <source>
        <strain evidence="1 2">YIM PH 21724</strain>
    </source>
</reference>
<gene>
    <name evidence="1" type="ORF">D5S18_27720</name>
</gene>
<evidence type="ECO:0000313" key="2">
    <source>
        <dbReference type="Proteomes" id="UP000266677"/>
    </source>
</evidence>